<dbReference type="SUPFAM" id="SSF53067">
    <property type="entry name" value="Actin-like ATPase domain"/>
    <property type="match status" value="2"/>
</dbReference>
<evidence type="ECO:0000313" key="2">
    <source>
        <dbReference type="EMBL" id="QDU88500.1"/>
    </source>
</evidence>
<dbReference type="InterPro" id="IPR002731">
    <property type="entry name" value="ATPase_BadF"/>
</dbReference>
<dbReference type="Proteomes" id="UP000317429">
    <property type="component" value="Chromosome"/>
</dbReference>
<protein>
    <submittedName>
        <fullName evidence="2">BadF/BadG/BcrA/BcrD ATPase family protein</fullName>
    </submittedName>
</protein>
<feature type="domain" description="ATPase BadF/BadG/BcrA/BcrD type" evidence="1">
    <location>
        <begin position="16"/>
        <end position="313"/>
    </location>
</feature>
<keyword evidence="3" id="KW-1185">Reference proteome</keyword>
<evidence type="ECO:0000313" key="3">
    <source>
        <dbReference type="Proteomes" id="UP000317429"/>
    </source>
</evidence>
<organism evidence="2 3">
    <name type="scientific">Pirellulimonas nuda</name>
    <dbReference type="NCBI Taxonomy" id="2528009"/>
    <lineage>
        <taxon>Bacteria</taxon>
        <taxon>Pseudomonadati</taxon>
        <taxon>Planctomycetota</taxon>
        <taxon>Planctomycetia</taxon>
        <taxon>Pirellulales</taxon>
        <taxon>Lacipirellulaceae</taxon>
        <taxon>Pirellulimonas</taxon>
    </lineage>
</organism>
<dbReference type="RefSeq" id="WP_197527376.1">
    <property type="nucleotide sequence ID" value="NZ_CP036291.1"/>
</dbReference>
<dbReference type="AlphaFoldDB" id="A0A518DAJ0"/>
<dbReference type="Pfam" id="PF01869">
    <property type="entry name" value="BcrAD_BadFG"/>
    <property type="match status" value="1"/>
</dbReference>
<dbReference type="InterPro" id="IPR052519">
    <property type="entry name" value="Euk-type_GlcNAc_Kinase"/>
</dbReference>
<evidence type="ECO:0000259" key="1">
    <source>
        <dbReference type="Pfam" id="PF01869"/>
    </source>
</evidence>
<sequence>METHPVGAESRLLLAVDAGGTGTRATIARADADGQVHPLGGGAAGPGNPLSAGFDHAVEAIEAAIAEARRHAGCEQQPLDAALLAVAGAASGEMHRRVSEWGRQRRLAGRVDAVADWAPVLAAAGPGPALGIISGTGSVAIARGAAGAPCFAGGWGYLLGDDGSGYSLGRAAVRAVLAEAEAAAPASELAQSVLARFDASDVALVPGVIHRLPQARTQIASLASVVIGLAAGGDSRCLSLIANAAQELGEIGARAARRAGVAGGEVSLALAGGVLTHCEPLRDGVRRALLDGGVAVRGVEVVYDATLGGLLLAAAACDPQVHWRITPGSRK</sequence>
<name>A0A518DAJ0_9BACT</name>
<dbReference type="InterPro" id="IPR043129">
    <property type="entry name" value="ATPase_NBD"/>
</dbReference>
<dbReference type="KEGG" id="pnd:Pla175_18780"/>
<dbReference type="Gene3D" id="3.30.420.40">
    <property type="match status" value="2"/>
</dbReference>
<dbReference type="PANTHER" id="PTHR43190:SF3">
    <property type="entry name" value="N-ACETYL-D-GLUCOSAMINE KINASE"/>
    <property type="match status" value="1"/>
</dbReference>
<gene>
    <name evidence="2" type="ORF">Pla175_18780</name>
</gene>
<proteinExistence type="predicted"/>
<accession>A0A518DAJ0</accession>
<dbReference type="EMBL" id="CP036291">
    <property type="protein sequence ID" value="QDU88500.1"/>
    <property type="molecule type" value="Genomic_DNA"/>
</dbReference>
<dbReference type="PANTHER" id="PTHR43190">
    <property type="entry name" value="N-ACETYL-D-GLUCOSAMINE KINASE"/>
    <property type="match status" value="1"/>
</dbReference>
<reference evidence="2 3" key="1">
    <citation type="submission" date="2019-02" db="EMBL/GenBank/DDBJ databases">
        <title>Deep-cultivation of Planctomycetes and their phenomic and genomic characterization uncovers novel biology.</title>
        <authorList>
            <person name="Wiegand S."/>
            <person name="Jogler M."/>
            <person name="Boedeker C."/>
            <person name="Pinto D."/>
            <person name="Vollmers J."/>
            <person name="Rivas-Marin E."/>
            <person name="Kohn T."/>
            <person name="Peeters S.H."/>
            <person name="Heuer A."/>
            <person name="Rast P."/>
            <person name="Oberbeckmann S."/>
            <person name="Bunk B."/>
            <person name="Jeske O."/>
            <person name="Meyerdierks A."/>
            <person name="Storesund J.E."/>
            <person name="Kallscheuer N."/>
            <person name="Luecker S."/>
            <person name="Lage O.M."/>
            <person name="Pohl T."/>
            <person name="Merkel B.J."/>
            <person name="Hornburger P."/>
            <person name="Mueller R.-W."/>
            <person name="Bruemmer F."/>
            <person name="Labrenz M."/>
            <person name="Spormann A.M."/>
            <person name="Op den Camp H."/>
            <person name="Overmann J."/>
            <person name="Amann R."/>
            <person name="Jetten M.S.M."/>
            <person name="Mascher T."/>
            <person name="Medema M.H."/>
            <person name="Devos D.P."/>
            <person name="Kaster A.-K."/>
            <person name="Ovreas L."/>
            <person name="Rohde M."/>
            <person name="Galperin M.Y."/>
            <person name="Jogler C."/>
        </authorList>
    </citation>
    <scope>NUCLEOTIDE SEQUENCE [LARGE SCALE GENOMIC DNA]</scope>
    <source>
        <strain evidence="2 3">Pla175</strain>
    </source>
</reference>